<dbReference type="PANTHER" id="PTHR37833:SF1">
    <property type="entry name" value="SIGNAL PEPTIDE PROTEIN"/>
    <property type="match status" value="1"/>
</dbReference>
<feature type="chain" id="PRO_5038525684" evidence="1">
    <location>
        <begin position="17"/>
        <end position="132"/>
    </location>
</feature>
<dbReference type="Gene3D" id="2.60.40.10">
    <property type="entry name" value="Immunoglobulins"/>
    <property type="match status" value="1"/>
</dbReference>
<dbReference type="Pfam" id="PF07610">
    <property type="entry name" value="DUF1573"/>
    <property type="match status" value="1"/>
</dbReference>
<evidence type="ECO:0000256" key="1">
    <source>
        <dbReference type="SAM" id="SignalP"/>
    </source>
</evidence>
<accession>A0A9D2IKQ0</accession>
<protein>
    <submittedName>
        <fullName evidence="2">DUF1573 domain-containing protein</fullName>
    </submittedName>
</protein>
<proteinExistence type="predicted"/>
<dbReference type="InterPro" id="IPR011467">
    <property type="entry name" value="DUF1573"/>
</dbReference>
<evidence type="ECO:0000313" key="2">
    <source>
        <dbReference type="EMBL" id="HIZ14489.1"/>
    </source>
</evidence>
<evidence type="ECO:0000313" key="3">
    <source>
        <dbReference type="Proteomes" id="UP000824014"/>
    </source>
</evidence>
<dbReference type="PANTHER" id="PTHR37833">
    <property type="entry name" value="LIPOPROTEIN-RELATED"/>
    <property type="match status" value="1"/>
</dbReference>
<comment type="caution">
    <text evidence="2">The sequence shown here is derived from an EMBL/GenBank/DDBJ whole genome shotgun (WGS) entry which is preliminary data.</text>
</comment>
<dbReference type="InterPro" id="IPR013783">
    <property type="entry name" value="Ig-like_fold"/>
</dbReference>
<reference evidence="2" key="2">
    <citation type="submission" date="2021-04" db="EMBL/GenBank/DDBJ databases">
        <authorList>
            <person name="Gilroy R."/>
        </authorList>
    </citation>
    <scope>NUCLEOTIDE SEQUENCE</scope>
    <source>
        <strain evidence="2">ChiHjej11B10-19426</strain>
    </source>
</reference>
<name>A0A9D2IKQ0_9BACT</name>
<organism evidence="2 3">
    <name type="scientific">Candidatus Tidjanibacter faecipullorum</name>
    <dbReference type="NCBI Taxonomy" id="2838766"/>
    <lineage>
        <taxon>Bacteria</taxon>
        <taxon>Pseudomonadati</taxon>
        <taxon>Bacteroidota</taxon>
        <taxon>Bacteroidia</taxon>
        <taxon>Bacteroidales</taxon>
        <taxon>Rikenellaceae</taxon>
        <taxon>Tidjanibacter</taxon>
    </lineage>
</organism>
<dbReference type="AlphaFoldDB" id="A0A9D2IKQ0"/>
<feature type="signal peptide" evidence="1">
    <location>
        <begin position="1"/>
        <end position="16"/>
    </location>
</feature>
<gene>
    <name evidence="2" type="ORF">H9816_01040</name>
</gene>
<sequence length="132" mass="14911">MLLLLLWLLPAGLQGATTTHPLQQADEEGPRAEFDRMQHDFGRIDRSRHTAEFRLTNTGTAPLVIVRTETSCHCIALTCPAEPLRPGETRTVTVSYTPDRRTEGTFSQYVRLYTNARTKAPVMLFLRGEVVR</sequence>
<keyword evidence="1" id="KW-0732">Signal</keyword>
<reference evidence="2" key="1">
    <citation type="journal article" date="2021" name="PeerJ">
        <title>Extensive microbial diversity within the chicken gut microbiome revealed by metagenomics and culture.</title>
        <authorList>
            <person name="Gilroy R."/>
            <person name="Ravi A."/>
            <person name="Getino M."/>
            <person name="Pursley I."/>
            <person name="Horton D.L."/>
            <person name="Alikhan N.F."/>
            <person name="Baker D."/>
            <person name="Gharbi K."/>
            <person name="Hall N."/>
            <person name="Watson M."/>
            <person name="Adriaenssens E.M."/>
            <person name="Foster-Nyarko E."/>
            <person name="Jarju S."/>
            <person name="Secka A."/>
            <person name="Antonio M."/>
            <person name="Oren A."/>
            <person name="Chaudhuri R.R."/>
            <person name="La Ragione R."/>
            <person name="Hildebrand F."/>
            <person name="Pallen M.J."/>
        </authorList>
    </citation>
    <scope>NUCLEOTIDE SEQUENCE</scope>
    <source>
        <strain evidence="2">ChiHjej11B10-19426</strain>
    </source>
</reference>
<dbReference type="Proteomes" id="UP000824014">
    <property type="component" value="Unassembled WGS sequence"/>
</dbReference>
<dbReference type="EMBL" id="DXCC01000004">
    <property type="protein sequence ID" value="HIZ14489.1"/>
    <property type="molecule type" value="Genomic_DNA"/>
</dbReference>